<organism evidence="2 3">
    <name type="scientific">Pseudomassariella vexata</name>
    <dbReference type="NCBI Taxonomy" id="1141098"/>
    <lineage>
        <taxon>Eukaryota</taxon>
        <taxon>Fungi</taxon>
        <taxon>Dikarya</taxon>
        <taxon>Ascomycota</taxon>
        <taxon>Pezizomycotina</taxon>
        <taxon>Sordariomycetes</taxon>
        <taxon>Xylariomycetidae</taxon>
        <taxon>Amphisphaeriales</taxon>
        <taxon>Pseudomassariaceae</taxon>
        <taxon>Pseudomassariella</taxon>
    </lineage>
</organism>
<reference evidence="2 3" key="1">
    <citation type="submission" date="2016-07" db="EMBL/GenBank/DDBJ databases">
        <title>Pervasive Adenine N6-methylation of Active Genes in Fungi.</title>
        <authorList>
            <consortium name="DOE Joint Genome Institute"/>
            <person name="Mondo S.J."/>
            <person name="Dannebaum R.O."/>
            <person name="Kuo R.C."/>
            <person name="Labutti K."/>
            <person name="Haridas S."/>
            <person name="Kuo A."/>
            <person name="Salamov A."/>
            <person name="Ahrendt S.R."/>
            <person name="Lipzen A."/>
            <person name="Sullivan W."/>
            <person name="Andreopoulos W.B."/>
            <person name="Clum A."/>
            <person name="Lindquist E."/>
            <person name="Daum C."/>
            <person name="Ramamoorthy G.K."/>
            <person name="Gryganskyi A."/>
            <person name="Culley D."/>
            <person name="Magnuson J.K."/>
            <person name="James T.Y."/>
            <person name="O'Malley M.A."/>
            <person name="Stajich J.E."/>
            <person name="Spatafora J.W."/>
            <person name="Visel A."/>
            <person name="Grigoriev I.V."/>
        </authorList>
    </citation>
    <scope>NUCLEOTIDE SEQUENCE [LARGE SCALE GENOMIC DNA]</scope>
    <source>
        <strain evidence="2 3">CBS 129021</strain>
    </source>
</reference>
<feature type="compositionally biased region" description="Polar residues" evidence="1">
    <location>
        <begin position="151"/>
        <end position="172"/>
    </location>
</feature>
<dbReference type="GeneID" id="63769689"/>
<feature type="compositionally biased region" description="Low complexity" evidence="1">
    <location>
        <begin position="260"/>
        <end position="279"/>
    </location>
</feature>
<feature type="compositionally biased region" description="Gly residues" evidence="1">
    <location>
        <begin position="280"/>
        <end position="289"/>
    </location>
</feature>
<name>A0A1Y2D9B4_9PEZI</name>
<evidence type="ECO:0000313" key="3">
    <source>
        <dbReference type="Proteomes" id="UP000193689"/>
    </source>
</evidence>
<comment type="caution">
    <text evidence="2">The sequence shown here is derived from an EMBL/GenBank/DDBJ whole genome shotgun (WGS) entry which is preliminary data.</text>
</comment>
<feature type="compositionally biased region" description="Low complexity" evidence="1">
    <location>
        <begin position="46"/>
        <end position="65"/>
    </location>
</feature>
<feature type="region of interest" description="Disordered" evidence="1">
    <location>
        <begin position="412"/>
        <end position="440"/>
    </location>
</feature>
<evidence type="ECO:0000313" key="2">
    <source>
        <dbReference type="EMBL" id="ORY55860.1"/>
    </source>
</evidence>
<gene>
    <name evidence="2" type="ORF">BCR38DRAFT_121460</name>
</gene>
<dbReference type="RefSeq" id="XP_040709812.1">
    <property type="nucleotide sequence ID" value="XM_040853477.1"/>
</dbReference>
<feature type="region of interest" description="Disordered" evidence="1">
    <location>
        <begin position="1"/>
        <end position="172"/>
    </location>
</feature>
<dbReference type="InParanoid" id="A0A1Y2D9B4"/>
<dbReference type="EMBL" id="MCFJ01000025">
    <property type="protein sequence ID" value="ORY55860.1"/>
    <property type="molecule type" value="Genomic_DNA"/>
</dbReference>
<protein>
    <submittedName>
        <fullName evidence="2">Uncharacterized protein</fullName>
    </submittedName>
</protein>
<feature type="compositionally biased region" description="Gly residues" evidence="1">
    <location>
        <begin position="247"/>
        <end position="259"/>
    </location>
</feature>
<accession>A0A1Y2D9B4</accession>
<dbReference type="Proteomes" id="UP000193689">
    <property type="component" value="Unassembled WGS sequence"/>
</dbReference>
<feature type="region of interest" description="Disordered" evidence="1">
    <location>
        <begin position="484"/>
        <end position="528"/>
    </location>
</feature>
<feature type="compositionally biased region" description="Basic and acidic residues" evidence="1">
    <location>
        <begin position="141"/>
        <end position="150"/>
    </location>
</feature>
<proteinExistence type="predicted"/>
<dbReference type="OrthoDB" id="5222846at2759"/>
<dbReference type="SUPFAM" id="SSF54768">
    <property type="entry name" value="dsRNA-binding domain-like"/>
    <property type="match status" value="1"/>
</dbReference>
<feature type="compositionally biased region" description="Polar residues" evidence="1">
    <location>
        <begin position="1"/>
        <end position="12"/>
    </location>
</feature>
<feature type="region of interest" description="Disordered" evidence="1">
    <location>
        <begin position="240"/>
        <end position="295"/>
    </location>
</feature>
<keyword evidence="3" id="KW-1185">Reference proteome</keyword>
<evidence type="ECO:0000256" key="1">
    <source>
        <dbReference type="SAM" id="MobiDB-lite"/>
    </source>
</evidence>
<feature type="compositionally biased region" description="Basic and acidic residues" evidence="1">
    <location>
        <begin position="501"/>
        <end position="514"/>
    </location>
</feature>
<sequence>MAMVSAQDNSAAVASAGKESTKPEAPGKISGDLPVNTRPESAVLATTSTGPVPSGTTATSTSASVKADPYSTGPSPEKGSGQDRFRQMMAQAPNFPKGSSAYTDLDTHKSENSTPNVLVGPLSGSAATPEKKTVRFATESASDKDTDKGQCHQSLSSVPGLSNHIRPSSTGPFAQSNTIMPYAAAMSMGHAQYSPYYSNMMPQPHDDPRIAINPAIFPYAVDVSRTSDLSSASVANDATDVNSAGYSKGGGGGGGGGSGSRVASGTAASGNRATNINAGRTGGTNGNGNGDNWTPTWTSILSAECQKRRFNPQFSEWQTPDGAFHASVNVNGFIVHDSRNFKSASEAKQTLAKRALAHVRKTPAPKQSNGAAEKLKHDLLQQKQQQQNAGRDGSGSVPAKIKVEAGYDHYAGASATRRDAPRDAIRDQSAGNVGTPDQDRRLLERVQAMYGRSQPSHRMYSDPVAARAFLEGFALGGRLRENARPLNEGERRRSRSPRAGYEWDGRARFPHERSPQTPTSRYYRERSPSMFIHRRDSLDGRIRYQG</sequence>
<dbReference type="AlphaFoldDB" id="A0A1Y2D9B4"/>
<feature type="compositionally biased region" description="Basic and acidic residues" evidence="1">
    <location>
        <begin position="416"/>
        <end position="426"/>
    </location>
</feature>